<dbReference type="RefSeq" id="WP_182832551.1">
    <property type="nucleotide sequence ID" value="NZ_JACJFN010000001.1"/>
</dbReference>
<dbReference type="EMBL" id="JACJFN010000001">
    <property type="protein sequence ID" value="MBB1518517.1"/>
    <property type="molecule type" value="Genomic_DNA"/>
</dbReference>
<accession>A0A7W4H3P5</accession>
<evidence type="ECO:0000313" key="2">
    <source>
        <dbReference type="EMBL" id="MBB1518517.1"/>
    </source>
</evidence>
<proteinExistence type="predicted"/>
<name>A0A7W4H3P5_9GAMM</name>
<dbReference type="Proteomes" id="UP000581189">
    <property type="component" value="Unassembled WGS sequence"/>
</dbReference>
<gene>
    <name evidence="2" type="ORF">H3H45_04650</name>
</gene>
<reference evidence="2 3" key="1">
    <citation type="submission" date="2020-08" db="EMBL/GenBank/DDBJ databases">
        <authorList>
            <person name="Kim C.M."/>
        </authorList>
    </citation>
    <scope>NUCLEOTIDE SEQUENCE [LARGE SCALE GENOMIC DNA]</scope>
    <source>
        <strain evidence="2 3">SR9</strain>
    </source>
</reference>
<keyword evidence="3" id="KW-1185">Reference proteome</keyword>
<dbReference type="AlphaFoldDB" id="A0A7W4H3P5"/>
<dbReference type="InterPro" id="IPR055507">
    <property type="entry name" value="DUF7079"/>
</dbReference>
<evidence type="ECO:0000313" key="3">
    <source>
        <dbReference type="Proteomes" id="UP000581189"/>
    </source>
</evidence>
<sequence>MPASREAVWLALADLWLDTEITATTLDAIVCTLRDSGLPLAELEQIFYYEVAPVVWRNAWSVAGEWSGFDPQWLREECGRNQQRGRWHRGKCRLLRWPMTYACSEHWQQIRARLAQSGGAPL</sequence>
<feature type="domain" description="DUF7079" evidence="1">
    <location>
        <begin position="4"/>
        <end position="113"/>
    </location>
</feature>
<comment type="caution">
    <text evidence="2">The sequence shown here is derived from an EMBL/GenBank/DDBJ whole genome shotgun (WGS) entry which is preliminary data.</text>
</comment>
<organism evidence="2 3">
    <name type="scientific">Aquipseudomonas guryensis</name>
    <dbReference type="NCBI Taxonomy" id="2759165"/>
    <lineage>
        <taxon>Bacteria</taxon>
        <taxon>Pseudomonadati</taxon>
        <taxon>Pseudomonadota</taxon>
        <taxon>Gammaproteobacteria</taxon>
        <taxon>Pseudomonadales</taxon>
        <taxon>Pseudomonadaceae</taxon>
        <taxon>Aquipseudomonas</taxon>
    </lineage>
</organism>
<dbReference type="Pfam" id="PF23296">
    <property type="entry name" value="DUF7079"/>
    <property type="match status" value="1"/>
</dbReference>
<evidence type="ECO:0000259" key="1">
    <source>
        <dbReference type="Pfam" id="PF23296"/>
    </source>
</evidence>
<protein>
    <recommendedName>
        <fullName evidence="1">DUF7079 domain-containing protein</fullName>
    </recommendedName>
</protein>